<dbReference type="GO" id="GO:0046983">
    <property type="term" value="F:protein dimerization activity"/>
    <property type="evidence" value="ECO:0007669"/>
    <property type="project" value="InterPro"/>
</dbReference>
<feature type="domain" description="Anoctamin dimerisation" evidence="1">
    <location>
        <begin position="5"/>
        <end position="66"/>
    </location>
</feature>
<dbReference type="EMBL" id="CAJOBJ010010698">
    <property type="protein sequence ID" value="CAF4155523.1"/>
    <property type="molecule type" value="Genomic_DNA"/>
</dbReference>
<dbReference type="Proteomes" id="UP000681720">
    <property type="component" value="Unassembled WGS sequence"/>
</dbReference>
<proteinExistence type="predicted"/>
<dbReference type="InterPro" id="IPR032394">
    <property type="entry name" value="Anoct_dimer"/>
</dbReference>
<evidence type="ECO:0000259" key="1">
    <source>
        <dbReference type="Pfam" id="PF16178"/>
    </source>
</evidence>
<reference evidence="2" key="1">
    <citation type="submission" date="2021-02" db="EMBL/GenBank/DDBJ databases">
        <authorList>
            <person name="Nowell W R."/>
        </authorList>
    </citation>
    <scope>NUCLEOTIDE SEQUENCE</scope>
</reference>
<evidence type="ECO:0000313" key="2">
    <source>
        <dbReference type="EMBL" id="CAF4155523.1"/>
    </source>
</evidence>
<accession>A0A8S2RAY9</accession>
<sequence length="68" mass="8000">ENNNDNFATIQDRQRESFEHYLQDVQGLELECVKSTIDESVYVKIHTPFEVLLSTAEKIRMKLPVEFL</sequence>
<comment type="caution">
    <text evidence="2">The sequence shown here is derived from an EMBL/GenBank/DDBJ whole genome shotgun (WGS) entry which is preliminary data.</text>
</comment>
<name>A0A8S2RAY9_9BILA</name>
<protein>
    <recommendedName>
        <fullName evidence="1">Anoctamin dimerisation domain-containing protein</fullName>
    </recommendedName>
</protein>
<feature type="non-terminal residue" evidence="2">
    <location>
        <position position="1"/>
    </location>
</feature>
<gene>
    <name evidence="2" type="ORF">GIL414_LOCUS19716</name>
</gene>
<evidence type="ECO:0000313" key="3">
    <source>
        <dbReference type="Proteomes" id="UP000681720"/>
    </source>
</evidence>
<dbReference type="AlphaFoldDB" id="A0A8S2RAY9"/>
<dbReference type="Pfam" id="PF16178">
    <property type="entry name" value="Anoct_dimer"/>
    <property type="match status" value="1"/>
</dbReference>
<organism evidence="2 3">
    <name type="scientific">Rotaria magnacalcarata</name>
    <dbReference type="NCBI Taxonomy" id="392030"/>
    <lineage>
        <taxon>Eukaryota</taxon>
        <taxon>Metazoa</taxon>
        <taxon>Spiralia</taxon>
        <taxon>Gnathifera</taxon>
        <taxon>Rotifera</taxon>
        <taxon>Eurotatoria</taxon>
        <taxon>Bdelloidea</taxon>
        <taxon>Philodinida</taxon>
        <taxon>Philodinidae</taxon>
        <taxon>Rotaria</taxon>
    </lineage>
</organism>